<keyword evidence="3" id="KW-1003">Cell membrane</keyword>
<dbReference type="Proteomes" id="UP000663570">
    <property type="component" value="Chromosome"/>
</dbReference>
<keyword evidence="4 7" id="KW-0812">Transmembrane</keyword>
<dbReference type="Pfam" id="PF01553">
    <property type="entry name" value="Acyltransferase"/>
    <property type="match status" value="1"/>
</dbReference>
<evidence type="ECO:0000256" key="4">
    <source>
        <dbReference type="ARBA" id="ARBA00022692"/>
    </source>
</evidence>
<gene>
    <name evidence="9" type="ORF">JY500_01055</name>
</gene>
<protein>
    <submittedName>
        <fullName evidence="9">MFS transporter</fullName>
    </submittedName>
</protein>
<organism evidence="9 10">
    <name type="scientific">Niveibacterium microcysteis</name>
    <dbReference type="NCBI Taxonomy" id="2811415"/>
    <lineage>
        <taxon>Bacteria</taxon>
        <taxon>Pseudomonadati</taxon>
        <taxon>Pseudomonadota</taxon>
        <taxon>Betaproteobacteria</taxon>
        <taxon>Rhodocyclales</taxon>
        <taxon>Rhodocyclaceae</taxon>
        <taxon>Niveibacterium</taxon>
    </lineage>
</organism>
<dbReference type="InterPro" id="IPR002123">
    <property type="entry name" value="Plipid/glycerol_acylTrfase"/>
</dbReference>
<dbReference type="InterPro" id="IPR036259">
    <property type="entry name" value="MFS_trans_sf"/>
</dbReference>
<keyword evidence="10" id="KW-1185">Reference proteome</keyword>
<evidence type="ECO:0000259" key="8">
    <source>
        <dbReference type="SMART" id="SM00563"/>
    </source>
</evidence>
<feature type="transmembrane region" description="Helical" evidence="7">
    <location>
        <begin position="46"/>
        <end position="68"/>
    </location>
</feature>
<feature type="domain" description="Phospholipid/glycerol acyltransferase" evidence="8">
    <location>
        <begin position="449"/>
        <end position="565"/>
    </location>
</feature>
<evidence type="ECO:0000256" key="2">
    <source>
        <dbReference type="ARBA" id="ARBA00022448"/>
    </source>
</evidence>
<evidence type="ECO:0000256" key="1">
    <source>
        <dbReference type="ARBA" id="ARBA00004651"/>
    </source>
</evidence>
<keyword evidence="2" id="KW-0813">Transport</keyword>
<dbReference type="CDD" id="cd07989">
    <property type="entry name" value="LPLAT_AGPAT-like"/>
    <property type="match status" value="1"/>
</dbReference>
<dbReference type="Gene3D" id="1.20.1250.20">
    <property type="entry name" value="MFS general substrate transporter like domains"/>
    <property type="match status" value="1"/>
</dbReference>
<evidence type="ECO:0000256" key="6">
    <source>
        <dbReference type="ARBA" id="ARBA00023136"/>
    </source>
</evidence>
<accession>A0ABX7MG38</accession>
<feature type="transmembrane region" description="Helical" evidence="7">
    <location>
        <begin position="365"/>
        <end position="386"/>
    </location>
</feature>
<feature type="transmembrane region" description="Helical" evidence="7">
    <location>
        <begin position="144"/>
        <end position="166"/>
    </location>
</feature>
<sequence length="619" mass="66797">MMLLKTRRFLPLFTTQFLGAFNDNVLKQALLLLITFQGGEVMGLSPALMVQVASGLFVLPMFLFSASAGQIADAFDKATLIRWVKLAEIGIALIAAAGFFFKLVPLLLTALFLMGLHSTVFGPLKYSILPQHLHNDEVVGGNAWVESGTFVAILLGSIIGGLLIAVPGTGPMWAGCACVVLAASGWLASLSIPAAPPLGQVKLNWNPFSEIAQNMRIAARNRTVLMGMMGISWFWFYGAMLLSQFGPFVKDTIGGSEHLSTFLLSTFIVGIALGSLLAERASGGKVELGLVPLASLGMTVFGVDLYFASPATPHQGIDVAGFVAMPGSWRLMADLALIGVFGGLYTIPLYALIQTRCEPAYRSRIVAANNILNAGFMVASAGYAFFALNQGASIPQMFLYAALMNIAVAAFIYSLVPEFMQRLLVWLLVHTFYRVRAKGYENIPAEGPAVVVCNHVSFVDPLILMAESRRPIRFVMDHRIFKMPIINFVFKEGRAIPIAPAKEDAAMLEAAYDEVAKTLEAGEIVGIFPEGRITDSGDLSPFKAGVTRIVERTPVPVVPMALSGLWGSFFSRKDGPAMTKPFRRGLFSRIELSIGKPLSPAEATPDALRAAVAQLRQRP</sequence>
<dbReference type="SUPFAM" id="SSF69593">
    <property type="entry name" value="Glycerol-3-phosphate (1)-acyltransferase"/>
    <property type="match status" value="1"/>
</dbReference>
<feature type="transmembrane region" description="Helical" evidence="7">
    <location>
        <begin position="258"/>
        <end position="278"/>
    </location>
</feature>
<feature type="transmembrane region" description="Helical" evidence="7">
    <location>
        <begin position="398"/>
        <end position="416"/>
    </location>
</feature>
<feature type="transmembrane region" description="Helical" evidence="7">
    <location>
        <begin position="329"/>
        <end position="353"/>
    </location>
</feature>
<dbReference type="PANTHER" id="PTHR43266:SF2">
    <property type="entry name" value="MAJOR FACILITATOR SUPERFAMILY (MFS) PROFILE DOMAIN-CONTAINING PROTEIN"/>
    <property type="match status" value="1"/>
</dbReference>
<keyword evidence="5 7" id="KW-1133">Transmembrane helix</keyword>
<dbReference type="SUPFAM" id="SSF103473">
    <property type="entry name" value="MFS general substrate transporter"/>
    <property type="match status" value="1"/>
</dbReference>
<dbReference type="SMART" id="SM00563">
    <property type="entry name" value="PlsC"/>
    <property type="match status" value="1"/>
</dbReference>
<reference evidence="9 10" key="1">
    <citation type="submission" date="2021-02" db="EMBL/GenBank/DDBJ databases">
        <title>Niveibacterium changnyeongensis HC41.</title>
        <authorList>
            <person name="Kang M."/>
        </authorList>
    </citation>
    <scope>NUCLEOTIDE SEQUENCE [LARGE SCALE GENOMIC DNA]</scope>
    <source>
        <strain evidence="9 10">HC41</strain>
    </source>
</reference>
<dbReference type="InterPro" id="IPR011701">
    <property type="entry name" value="MFS"/>
</dbReference>
<comment type="subcellular location">
    <subcellularLocation>
        <location evidence="1">Cell membrane</location>
        <topology evidence="1">Multi-pass membrane protein</topology>
    </subcellularLocation>
</comment>
<feature type="transmembrane region" description="Helical" evidence="7">
    <location>
        <begin position="224"/>
        <end position="246"/>
    </location>
</feature>
<dbReference type="EMBL" id="CP071060">
    <property type="protein sequence ID" value="QSI79082.1"/>
    <property type="molecule type" value="Genomic_DNA"/>
</dbReference>
<dbReference type="Pfam" id="PF07690">
    <property type="entry name" value="MFS_1"/>
    <property type="match status" value="1"/>
</dbReference>
<evidence type="ECO:0000256" key="3">
    <source>
        <dbReference type="ARBA" id="ARBA00022475"/>
    </source>
</evidence>
<dbReference type="CDD" id="cd06173">
    <property type="entry name" value="MFS_MefA_like"/>
    <property type="match status" value="1"/>
</dbReference>
<feature type="transmembrane region" description="Helical" evidence="7">
    <location>
        <begin position="290"/>
        <end position="309"/>
    </location>
</feature>
<name>A0ABX7MG38_9RHOO</name>
<evidence type="ECO:0000256" key="7">
    <source>
        <dbReference type="SAM" id="Phobius"/>
    </source>
</evidence>
<proteinExistence type="predicted"/>
<dbReference type="PANTHER" id="PTHR43266">
    <property type="entry name" value="MACROLIDE-EFFLUX PROTEIN"/>
    <property type="match status" value="1"/>
</dbReference>
<keyword evidence="6 7" id="KW-0472">Membrane</keyword>
<evidence type="ECO:0000313" key="9">
    <source>
        <dbReference type="EMBL" id="QSI79082.1"/>
    </source>
</evidence>
<evidence type="ECO:0000313" key="10">
    <source>
        <dbReference type="Proteomes" id="UP000663570"/>
    </source>
</evidence>
<evidence type="ECO:0000256" key="5">
    <source>
        <dbReference type="ARBA" id="ARBA00022989"/>
    </source>
</evidence>